<dbReference type="Gene3D" id="2.60.40.2250">
    <property type="match status" value="1"/>
</dbReference>
<proteinExistence type="predicted"/>
<dbReference type="Proteomes" id="UP000318297">
    <property type="component" value="Unassembled WGS sequence"/>
</dbReference>
<feature type="domain" description="Transglutaminase-like" evidence="1">
    <location>
        <begin position="163"/>
        <end position="229"/>
    </location>
</feature>
<dbReference type="InterPro" id="IPR038765">
    <property type="entry name" value="Papain-like_cys_pep_sf"/>
</dbReference>
<dbReference type="PANTHER" id="PTHR33490">
    <property type="entry name" value="BLR5614 PROTEIN-RELATED"/>
    <property type="match status" value="1"/>
</dbReference>
<dbReference type="GO" id="GO:0006508">
    <property type="term" value="P:proteolysis"/>
    <property type="evidence" value="ECO:0007669"/>
    <property type="project" value="UniProtKB-KW"/>
</dbReference>
<dbReference type="RefSeq" id="WP_145226265.1">
    <property type="nucleotide sequence ID" value="NZ_VIVQ01000001.1"/>
</dbReference>
<dbReference type="Pfam" id="PF01841">
    <property type="entry name" value="Transglut_core"/>
    <property type="match status" value="1"/>
</dbReference>
<dbReference type="SMART" id="SM00460">
    <property type="entry name" value="TGc"/>
    <property type="match status" value="1"/>
</dbReference>
<name>A0A561E9N8_9MICO</name>
<sequence length="280" mass="31165">MDTRLIELGCYFRHQAAWPTAAVFQVTAAGSDRVRVSDARWSVEPNVPLHHYTDTFGNTCTRLELPSGVSVVEYHSLATVPDAIDEAEESAPEIPAATLPDDVLVYTLASRFCQPDELGRHAWRLFADVPTGWSRVQAICTWVHEYLVYTTGSTVPTSTSVDAFSSGVGVCRDFAHLMITMCRALNIPARYAFGYLPDVDVAPNPTPMDFHAWVQVWLGDRWWDFDPRHNNRRKGRVQIGQGRDAADAAMVTTYGAPWLQLMTVTAREVVQEPTPSVPTV</sequence>
<protein>
    <submittedName>
        <fullName evidence="2">Transglutaminase-like putative cysteine protease</fullName>
    </submittedName>
</protein>
<gene>
    <name evidence="2" type="ORF">BKA23_1136</name>
</gene>
<keyword evidence="2" id="KW-0645">Protease</keyword>
<dbReference type="PANTHER" id="PTHR33490:SF12">
    <property type="entry name" value="BLL5557 PROTEIN"/>
    <property type="match status" value="1"/>
</dbReference>
<comment type="caution">
    <text evidence="2">The sequence shown here is derived from an EMBL/GenBank/DDBJ whole genome shotgun (WGS) entry which is preliminary data.</text>
</comment>
<dbReference type="AlphaFoldDB" id="A0A561E9N8"/>
<evidence type="ECO:0000259" key="1">
    <source>
        <dbReference type="SMART" id="SM00460"/>
    </source>
</evidence>
<evidence type="ECO:0000313" key="2">
    <source>
        <dbReference type="EMBL" id="TWE12333.1"/>
    </source>
</evidence>
<dbReference type="InterPro" id="IPR002931">
    <property type="entry name" value="Transglutaminase-like"/>
</dbReference>
<dbReference type="GO" id="GO:0008233">
    <property type="term" value="F:peptidase activity"/>
    <property type="evidence" value="ECO:0007669"/>
    <property type="project" value="UniProtKB-KW"/>
</dbReference>
<evidence type="ECO:0000313" key="3">
    <source>
        <dbReference type="Proteomes" id="UP000318297"/>
    </source>
</evidence>
<accession>A0A561E9N8</accession>
<keyword evidence="3" id="KW-1185">Reference proteome</keyword>
<dbReference type="Gene3D" id="3.10.620.30">
    <property type="match status" value="1"/>
</dbReference>
<dbReference type="EMBL" id="VIVQ01000001">
    <property type="protein sequence ID" value="TWE12333.1"/>
    <property type="molecule type" value="Genomic_DNA"/>
</dbReference>
<keyword evidence="2" id="KW-0378">Hydrolase</keyword>
<dbReference type="OrthoDB" id="5438043at2"/>
<dbReference type="SUPFAM" id="SSF54001">
    <property type="entry name" value="Cysteine proteinases"/>
    <property type="match status" value="1"/>
</dbReference>
<organism evidence="2 3">
    <name type="scientific">Rudaeicoccus suwonensis</name>
    <dbReference type="NCBI Taxonomy" id="657409"/>
    <lineage>
        <taxon>Bacteria</taxon>
        <taxon>Bacillati</taxon>
        <taxon>Actinomycetota</taxon>
        <taxon>Actinomycetes</taxon>
        <taxon>Micrococcales</taxon>
        <taxon>Dermacoccaceae</taxon>
        <taxon>Rudaeicoccus</taxon>
    </lineage>
</organism>
<reference evidence="2 3" key="1">
    <citation type="submission" date="2019-06" db="EMBL/GenBank/DDBJ databases">
        <title>Sequencing the genomes of 1000 actinobacteria strains.</title>
        <authorList>
            <person name="Klenk H.-P."/>
        </authorList>
    </citation>
    <scope>NUCLEOTIDE SEQUENCE [LARGE SCALE GENOMIC DNA]</scope>
    <source>
        <strain evidence="2 3">DSM 19560</strain>
    </source>
</reference>